<name>A0ABT1A244_9PSEU</name>
<accession>A0ABT1A244</accession>
<evidence type="ECO:0000256" key="4">
    <source>
        <dbReference type="ARBA" id="ARBA00023717"/>
    </source>
</evidence>
<dbReference type="Gene3D" id="3.90.226.10">
    <property type="entry name" value="2-enoyl-CoA Hydratase, Chain A, domain 1"/>
    <property type="match status" value="1"/>
</dbReference>
<feature type="region of interest" description="Disordered" evidence="6">
    <location>
        <begin position="237"/>
        <end position="260"/>
    </location>
</feature>
<evidence type="ECO:0000256" key="2">
    <source>
        <dbReference type="ARBA" id="ARBA00023239"/>
    </source>
</evidence>
<dbReference type="PANTHER" id="PTHR11941">
    <property type="entry name" value="ENOYL-COA HYDRATASE-RELATED"/>
    <property type="match status" value="1"/>
</dbReference>
<dbReference type="Proteomes" id="UP001165283">
    <property type="component" value="Unassembled WGS sequence"/>
</dbReference>
<comment type="caution">
    <text evidence="7">The sequence shown here is derived from an EMBL/GenBank/DDBJ whole genome shotgun (WGS) entry which is preliminary data.</text>
</comment>
<evidence type="ECO:0000256" key="3">
    <source>
        <dbReference type="ARBA" id="ARBA00023709"/>
    </source>
</evidence>
<dbReference type="Pfam" id="PF00378">
    <property type="entry name" value="ECH_1"/>
    <property type="match status" value="1"/>
</dbReference>
<comment type="catalytic activity">
    <reaction evidence="3">
        <text>a (3S)-3-hydroxyacyl-CoA = a (2E)-enoyl-CoA + H2O</text>
        <dbReference type="Rhea" id="RHEA:16105"/>
        <dbReference type="ChEBI" id="CHEBI:15377"/>
        <dbReference type="ChEBI" id="CHEBI:57318"/>
        <dbReference type="ChEBI" id="CHEBI:58856"/>
        <dbReference type="EC" id="4.2.1.17"/>
    </reaction>
</comment>
<comment type="catalytic activity">
    <reaction evidence="4">
        <text>a 4-saturated-(3S)-3-hydroxyacyl-CoA = a (3E)-enoyl-CoA + H2O</text>
        <dbReference type="Rhea" id="RHEA:20724"/>
        <dbReference type="ChEBI" id="CHEBI:15377"/>
        <dbReference type="ChEBI" id="CHEBI:58521"/>
        <dbReference type="ChEBI" id="CHEBI:137480"/>
        <dbReference type="EC" id="4.2.1.17"/>
    </reaction>
</comment>
<sequence length="260" mass="28194">MTRPTEHPTDQLRCELDGGIATVTLDRPDRLNALSAELMRGLVETFAALDRDPQVRVVLLAAAGARAFSAGVDLTEQATDPVVPMTGPLRNVYETVLECRKPTIALLHGWVVGGGMELAMACDLRIAAHGTRLMLPESKVGMGANFGSQMLPRLVPAGVAYQVLYLGEPMDAVDAHRFGLVNWLVPADELVATATEVATTIASRAPLTLSRYKPMVQLGASLPIAAALRMDPWPSPYHSEDRHEGAAAFRERRPPRWQGR</sequence>
<evidence type="ECO:0000313" key="8">
    <source>
        <dbReference type="Proteomes" id="UP001165283"/>
    </source>
</evidence>
<dbReference type="CDD" id="cd06558">
    <property type="entry name" value="crotonase-like"/>
    <property type="match status" value="1"/>
</dbReference>
<dbReference type="SUPFAM" id="SSF52096">
    <property type="entry name" value="ClpP/crotonase"/>
    <property type="match status" value="1"/>
</dbReference>
<dbReference type="EMBL" id="JAGSOV010000039">
    <property type="protein sequence ID" value="MCO1657076.1"/>
    <property type="molecule type" value="Genomic_DNA"/>
</dbReference>
<protein>
    <submittedName>
        <fullName evidence="7">Enoyl-CoA hydratase/isomerase family protein</fullName>
    </submittedName>
</protein>
<evidence type="ECO:0000256" key="5">
    <source>
        <dbReference type="RuleBase" id="RU003707"/>
    </source>
</evidence>
<organism evidence="7 8">
    <name type="scientific">Pseudonocardia humida</name>
    <dbReference type="NCBI Taxonomy" id="2800819"/>
    <lineage>
        <taxon>Bacteria</taxon>
        <taxon>Bacillati</taxon>
        <taxon>Actinomycetota</taxon>
        <taxon>Actinomycetes</taxon>
        <taxon>Pseudonocardiales</taxon>
        <taxon>Pseudonocardiaceae</taxon>
        <taxon>Pseudonocardia</taxon>
    </lineage>
</organism>
<comment type="similarity">
    <text evidence="1 5">Belongs to the enoyl-CoA hydratase/isomerase family.</text>
</comment>
<dbReference type="InterPro" id="IPR029045">
    <property type="entry name" value="ClpP/crotonase-like_dom_sf"/>
</dbReference>
<gene>
    <name evidence="7" type="ORF">KDL28_18610</name>
</gene>
<keyword evidence="2" id="KW-0456">Lyase</keyword>
<keyword evidence="8" id="KW-1185">Reference proteome</keyword>
<dbReference type="InterPro" id="IPR014748">
    <property type="entry name" value="Enoyl-CoA_hydra_C"/>
</dbReference>
<dbReference type="InterPro" id="IPR018376">
    <property type="entry name" value="Enoyl-CoA_hyd/isom_CS"/>
</dbReference>
<reference evidence="7" key="1">
    <citation type="submission" date="2021-04" db="EMBL/GenBank/DDBJ databases">
        <title>Pseudonocardia sp. nov., isolated from sandy soil of mangrove forest.</title>
        <authorList>
            <person name="Zan Z."/>
            <person name="Huang R."/>
            <person name="Liu W."/>
        </authorList>
    </citation>
    <scope>NUCLEOTIDE SEQUENCE</scope>
    <source>
        <strain evidence="7">S2-4</strain>
    </source>
</reference>
<dbReference type="RefSeq" id="WP_252440416.1">
    <property type="nucleotide sequence ID" value="NZ_JAGSOV010000039.1"/>
</dbReference>
<dbReference type="InterPro" id="IPR001753">
    <property type="entry name" value="Enoyl-CoA_hydra/iso"/>
</dbReference>
<evidence type="ECO:0000313" key="7">
    <source>
        <dbReference type="EMBL" id="MCO1657076.1"/>
    </source>
</evidence>
<feature type="compositionally biased region" description="Basic and acidic residues" evidence="6">
    <location>
        <begin position="238"/>
        <end position="254"/>
    </location>
</feature>
<proteinExistence type="inferred from homology"/>
<evidence type="ECO:0000256" key="6">
    <source>
        <dbReference type="SAM" id="MobiDB-lite"/>
    </source>
</evidence>
<evidence type="ECO:0000256" key="1">
    <source>
        <dbReference type="ARBA" id="ARBA00005254"/>
    </source>
</evidence>
<dbReference type="PROSITE" id="PS00166">
    <property type="entry name" value="ENOYL_COA_HYDRATASE"/>
    <property type="match status" value="1"/>
</dbReference>
<dbReference type="Gene3D" id="1.10.12.10">
    <property type="entry name" value="Lyase 2-enoyl-coa Hydratase, Chain A, domain 2"/>
    <property type="match status" value="1"/>
</dbReference>
<dbReference type="PANTHER" id="PTHR11941:SF54">
    <property type="entry name" value="ENOYL-COA HYDRATASE, MITOCHONDRIAL"/>
    <property type="match status" value="1"/>
</dbReference>